<dbReference type="Proteomes" id="UP000198858">
    <property type="component" value="Chromosome I"/>
</dbReference>
<reference evidence="1 2" key="1">
    <citation type="submission" date="2016-10" db="EMBL/GenBank/DDBJ databases">
        <authorList>
            <person name="Varghese N."/>
            <person name="Submissions S."/>
        </authorList>
    </citation>
    <scope>NUCLEOTIDE SEQUENCE [LARGE SCALE GENOMIC DNA]</scope>
    <source>
        <strain evidence="1 2">Mar_2010_102</strain>
    </source>
</reference>
<keyword evidence="2" id="KW-1185">Reference proteome</keyword>
<sequence>MTTSGNTKNRKTFMNTEANTGSMSILSRRRFAYSIIINH</sequence>
<dbReference type="STRING" id="1250231.SAMN04488552_3089"/>
<gene>
    <name evidence="1" type="ORF">SAMN04488552_3089</name>
</gene>
<proteinExistence type="predicted"/>
<evidence type="ECO:0000313" key="1">
    <source>
        <dbReference type="EMBL" id="SDS41290.1"/>
    </source>
</evidence>
<protein>
    <submittedName>
        <fullName evidence="1">Uncharacterized protein</fullName>
    </submittedName>
</protein>
<organism evidence="1 2">
    <name type="scientific">Christiangramia echinicola</name>
    <dbReference type="NCBI Taxonomy" id="279359"/>
    <lineage>
        <taxon>Bacteria</taxon>
        <taxon>Pseudomonadati</taxon>
        <taxon>Bacteroidota</taxon>
        <taxon>Flavobacteriia</taxon>
        <taxon>Flavobacteriales</taxon>
        <taxon>Flavobacteriaceae</taxon>
        <taxon>Christiangramia</taxon>
    </lineage>
</organism>
<name>A0A1H1RZX1_9FLAO</name>
<dbReference type="AlphaFoldDB" id="A0A1H1RZX1"/>
<dbReference type="EMBL" id="LT629745">
    <property type="protein sequence ID" value="SDS41290.1"/>
    <property type="molecule type" value="Genomic_DNA"/>
</dbReference>
<accession>A0A1H1RZX1</accession>
<evidence type="ECO:0000313" key="2">
    <source>
        <dbReference type="Proteomes" id="UP000198858"/>
    </source>
</evidence>